<accession>A0A0A9BEN4</accession>
<proteinExistence type="predicted"/>
<reference evidence="1" key="2">
    <citation type="journal article" date="2015" name="Data Brief">
        <title>Shoot transcriptome of the giant reed, Arundo donax.</title>
        <authorList>
            <person name="Barrero R.A."/>
            <person name="Guerrero F.D."/>
            <person name="Moolhuijzen P."/>
            <person name="Goolsby J.A."/>
            <person name="Tidwell J."/>
            <person name="Bellgard S.E."/>
            <person name="Bellgard M.I."/>
        </authorList>
    </citation>
    <scope>NUCLEOTIDE SEQUENCE</scope>
    <source>
        <tissue evidence="1">Shoot tissue taken approximately 20 cm above the soil surface</tissue>
    </source>
</reference>
<dbReference type="AlphaFoldDB" id="A0A0A9BEN4"/>
<name>A0A0A9BEN4_ARUDO</name>
<evidence type="ECO:0000313" key="1">
    <source>
        <dbReference type="EMBL" id="JAD62439.1"/>
    </source>
</evidence>
<protein>
    <submittedName>
        <fullName evidence="1">Uncharacterized protein</fullName>
    </submittedName>
</protein>
<sequence length="42" mass="4974">MNFPLILRFKLIFPRIEAPIIVFKIIPKVSSILELWQSKYGN</sequence>
<organism evidence="1">
    <name type="scientific">Arundo donax</name>
    <name type="common">Giant reed</name>
    <name type="synonym">Donax arundinaceus</name>
    <dbReference type="NCBI Taxonomy" id="35708"/>
    <lineage>
        <taxon>Eukaryota</taxon>
        <taxon>Viridiplantae</taxon>
        <taxon>Streptophyta</taxon>
        <taxon>Embryophyta</taxon>
        <taxon>Tracheophyta</taxon>
        <taxon>Spermatophyta</taxon>
        <taxon>Magnoliopsida</taxon>
        <taxon>Liliopsida</taxon>
        <taxon>Poales</taxon>
        <taxon>Poaceae</taxon>
        <taxon>PACMAD clade</taxon>
        <taxon>Arundinoideae</taxon>
        <taxon>Arundineae</taxon>
        <taxon>Arundo</taxon>
    </lineage>
</organism>
<dbReference type="EMBL" id="GBRH01235456">
    <property type="protein sequence ID" value="JAD62439.1"/>
    <property type="molecule type" value="Transcribed_RNA"/>
</dbReference>
<reference evidence="1" key="1">
    <citation type="submission" date="2014-09" db="EMBL/GenBank/DDBJ databases">
        <authorList>
            <person name="Magalhaes I.L.F."/>
            <person name="Oliveira U."/>
            <person name="Santos F.R."/>
            <person name="Vidigal T.H.D.A."/>
            <person name="Brescovit A.D."/>
            <person name="Santos A.J."/>
        </authorList>
    </citation>
    <scope>NUCLEOTIDE SEQUENCE</scope>
    <source>
        <tissue evidence="1">Shoot tissue taken approximately 20 cm above the soil surface</tissue>
    </source>
</reference>